<comment type="caution">
    <text evidence="1">The sequence shown here is derived from an EMBL/GenBank/DDBJ whole genome shotgun (WGS) entry which is preliminary data.</text>
</comment>
<organism evidence="1 2">
    <name type="scientific">Candidatus Kaiserbacteria bacterium RIFCSPLOWO2_02_FULL_55_12</name>
    <dbReference type="NCBI Taxonomy" id="1798522"/>
    <lineage>
        <taxon>Bacteria</taxon>
        <taxon>Candidatus Kaiseribacteriota</taxon>
    </lineage>
</organism>
<evidence type="ECO:0000313" key="2">
    <source>
        <dbReference type="Proteomes" id="UP000178919"/>
    </source>
</evidence>
<accession>A0A1F6EZ30</accession>
<dbReference type="Proteomes" id="UP000178919">
    <property type="component" value="Unassembled WGS sequence"/>
</dbReference>
<dbReference type="AlphaFoldDB" id="A0A1F6EZ30"/>
<gene>
    <name evidence="1" type="ORF">A3J11_01305</name>
</gene>
<dbReference type="EMBL" id="MFMJ01000036">
    <property type="protein sequence ID" value="OGG78880.1"/>
    <property type="molecule type" value="Genomic_DNA"/>
</dbReference>
<evidence type="ECO:0000313" key="1">
    <source>
        <dbReference type="EMBL" id="OGG78880.1"/>
    </source>
</evidence>
<proteinExistence type="predicted"/>
<sequence>MLVAAVFVAVSYFYYERNQRAQAAQLSVELKDFIFPTIPETTDARALRVAYAAVLNRLDPIFGMEGTDPDKLGESVDNLAVSVSRVASLYTGSGKDLIERVWHPIQFLKDIAAAERARQELITSPSSEDAHTYYRLLGNAIDSASTYAATLADVFRTNGAFSKHTVTFIGGLSTPPLFAAALEDYRTSLADKKRQLLVREACLDDYSEKCPSLENAFAALTASSTMSFDESHPPVPQIVRENAEIVRLNYSAASGMVRGTPGPLIVLNDSPCFTNTPTSYYQSWIAGTERQKSFALYYVNDLFFYDAKTFNGPHVTPQVKKEIPYLYQPAANLYLCPVSGDDLTRAITLDTLYPLLAGGAPASSGDMLYEADIISSVEKLKTRLIVGEKVLAQEIGEEKILVMERILHIARERSPRFDEVIYDAISNNSLIEVLALRKEPISLSAVLMSRGYAPLFLLSYNTSVSEPLRLVTPSFFDTSDFRLVSYNDVLKMIYNRAEILAFMSRWRQVQYESQ</sequence>
<reference evidence="1 2" key="1">
    <citation type="journal article" date="2016" name="Nat. Commun.">
        <title>Thousands of microbial genomes shed light on interconnected biogeochemical processes in an aquifer system.</title>
        <authorList>
            <person name="Anantharaman K."/>
            <person name="Brown C.T."/>
            <person name="Hug L.A."/>
            <person name="Sharon I."/>
            <person name="Castelle C.J."/>
            <person name="Probst A.J."/>
            <person name="Thomas B.C."/>
            <person name="Singh A."/>
            <person name="Wilkins M.J."/>
            <person name="Karaoz U."/>
            <person name="Brodie E.L."/>
            <person name="Williams K.H."/>
            <person name="Hubbard S.S."/>
            <person name="Banfield J.F."/>
        </authorList>
    </citation>
    <scope>NUCLEOTIDE SEQUENCE [LARGE SCALE GENOMIC DNA]</scope>
</reference>
<name>A0A1F6EZ30_9BACT</name>
<protein>
    <submittedName>
        <fullName evidence="1">Uncharacterized protein</fullName>
    </submittedName>
</protein>